<dbReference type="Pfam" id="PF01168">
    <property type="entry name" value="Ala_racemase_N"/>
    <property type="match status" value="1"/>
</dbReference>
<comment type="similarity">
    <text evidence="3">Belongs to the DSD1 family.</text>
</comment>
<dbReference type="InterPro" id="IPR042208">
    <property type="entry name" value="D-ser_dehydrat-like_sf"/>
</dbReference>
<evidence type="ECO:0000256" key="10">
    <source>
        <dbReference type="ARBA" id="ARBA00055764"/>
    </source>
</evidence>
<keyword evidence="5" id="KW-0479">Metal-binding</keyword>
<evidence type="ECO:0000256" key="3">
    <source>
        <dbReference type="ARBA" id="ARBA00005323"/>
    </source>
</evidence>
<dbReference type="GO" id="GO:0046872">
    <property type="term" value="F:metal ion binding"/>
    <property type="evidence" value="ECO:0007669"/>
    <property type="project" value="UniProtKB-KW"/>
</dbReference>
<evidence type="ECO:0000256" key="9">
    <source>
        <dbReference type="ARBA" id="ARBA00051198"/>
    </source>
</evidence>
<dbReference type="InterPro" id="IPR001608">
    <property type="entry name" value="Ala_racemase_N"/>
</dbReference>
<feature type="domain" description="D-serine dehydratase-like" evidence="14">
    <location>
        <begin position="320"/>
        <end position="430"/>
    </location>
</feature>
<proteinExistence type="inferred from homology"/>
<dbReference type="STRING" id="1043004.A0A074WUI7"/>
<gene>
    <name evidence="15" type="ORF">M436DRAFT_41823</name>
</gene>
<evidence type="ECO:0000256" key="6">
    <source>
        <dbReference type="ARBA" id="ARBA00022833"/>
    </source>
</evidence>
<name>A0A074WUI7_9PEZI</name>
<evidence type="ECO:0000256" key="11">
    <source>
        <dbReference type="ARBA" id="ARBA00066349"/>
    </source>
</evidence>
<evidence type="ECO:0000313" key="15">
    <source>
        <dbReference type="EMBL" id="KEQ75184.1"/>
    </source>
</evidence>
<dbReference type="InterPro" id="IPR051466">
    <property type="entry name" value="D-amino_acid_metab_enzyme"/>
</dbReference>
<dbReference type="GO" id="GO:0008721">
    <property type="term" value="F:D-serine ammonia-lyase activity"/>
    <property type="evidence" value="ECO:0007669"/>
    <property type="project" value="UniProtKB-EC"/>
</dbReference>
<evidence type="ECO:0000256" key="13">
    <source>
        <dbReference type="ARBA" id="ARBA00075219"/>
    </source>
</evidence>
<dbReference type="Proteomes" id="UP000027730">
    <property type="component" value="Unassembled WGS sequence"/>
</dbReference>
<dbReference type="EC" id="4.3.1.18" evidence="11"/>
<evidence type="ECO:0000256" key="5">
    <source>
        <dbReference type="ARBA" id="ARBA00022723"/>
    </source>
</evidence>
<dbReference type="GO" id="GO:0009636">
    <property type="term" value="P:response to toxic substance"/>
    <property type="evidence" value="ECO:0007669"/>
    <property type="project" value="UniProtKB-KW"/>
</dbReference>
<dbReference type="Gene3D" id="2.40.37.20">
    <property type="entry name" value="D-serine dehydratase-like domain"/>
    <property type="match status" value="1"/>
</dbReference>
<dbReference type="OrthoDB" id="20198at2759"/>
<dbReference type="HOGENOM" id="CLU_031639_0_0_1"/>
<dbReference type="FunFam" id="3.20.20.10:FF:000016">
    <property type="entry name" value="D-serine dehydratase"/>
    <property type="match status" value="1"/>
</dbReference>
<comment type="cofactor">
    <cofactor evidence="2">
        <name>Zn(2+)</name>
        <dbReference type="ChEBI" id="CHEBI:29105"/>
    </cofactor>
</comment>
<dbReference type="InterPro" id="IPR026956">
    <property type="entry name" value="D-ser_dehydrat-like_dom"/>
</dbReference>
<accession>A0A074WUI7</accession>
<dbReference type="AlphaFoldDB" id="A0A074WUI7"/>
<reference evidence="15 16" key="1">
    <citation type="journal article" date="2014" name="BMC Genomics">
        <title>Genome sequencing of four Aureobasidium pullulans varieties: biotechnological potential, stress tolerance, and description of new species.</title>
        <authorList>
            <person name="Gostin Ar C."/>
            <person name="Ohm R.A."/>
            <person name="Kogej T."/>
            <person name="Sonjak S."/>
            <person name="Turk M."/>
            <person name="Zajc J."/>
            <person name="Zalar P."/>
            <person name="Grube M."/>
            <person name="Sun H."/>
            <person name="Han J."/>
            <person name="Sharma A."/>
            <person name="Chiniquy J."/>
            <person name="Ngan C.Y."/>
            <person name="Lipzen A."/>
            <person name="Barry K."/>
            <person name="Grigoriev I.V."/>
            <person name="Gunde-Cimerman N."/>
        </authorList>
    </citation>
    <scope>NUCLEOTIDE SEQUENCE [LARGE SCALE GENOMIC DNA]</scope>
    <source>
        <strain evidence="15 16">CBS 147.97</strain>
    </source>
</reference>
<dbReference type="SUPFAM" id="SSF51419">
    <property type="entry name" value="PLP-binding barrel"/>
    <property type="match status" value="1"/>
</dbReference>
<evidence type="ECO:0000256" key="2">
    <source>
        <dbReference type="ARBA" id="ARBA00001947"/>
    </source>
</evidence>
<evidence type="ECO:0000256" key="12">
    <source>
        <dbReference type="ARBA" id="ARBA00069616"/>
    </source>
</evidence>
<keyword evidence="16" id="KW-1185">Reference proteome</keyword>
<keyword evidence="8" id="KW-0456">Lyase</keyword>
<evidence type="ECO:0000256" key="4">
    <source>
        <dbReference type="ARBA" id="ARBA00022575"/>
    </source>
</evidence>
<dbReference type="RefSeq" id="XP_013429592.1">
    <property type="nucleotide sequence ID" value="XM_013574138.1"/>
</dbReference>
<comment type="catalytic activity">
    <reaction evidence="9">
        <text>D-serine = pyruvate + NH4(+)</text>
        <dbReference type="Rhea" id="RHEA:13977"/>
        <dbReference type="ChEBI" id="CHEBI:15361"/>
        <dbReference type="ChEBI" id="CHEBI:28938"/>
        <dbReference type="ChEBI" id="CHEBI:35247"/>
        <dbReference type="EC" id="4.3.1.18"/>
    </reaction>
    <physiologicalReaction direction="left-to-right" evidence="9">
        <dbReference type="Rhea" id="RHEA:13978"/>
    </physiologicalReaction>
</comment>
<evidence type="ECO:0000256" key="7">
    <source>
        <dbReference type="ARBA" id="ARBA00022898"/>
    </source>
</evidence>
<dbReference type="EMBL" id="KL584705">
    <property type="protein sequence ID" value="KEQ75184.1"/>
    <property type="molecule type" value="Genomic_DNA"/>
</dbReference>
<organism evidence="15 16">
    <name type="scientific">Aureobasidium namibiae CBS 147.97</name>
    <dbReference type="NCBI Taxonomy" id="1043004"/>
    <lineage>
        <taxon>Eukaryota</taxon>
        <taxon>Fungi</taxon>
        <taxon>Dikarya</taxon>
        <taxon>Ascomycota</taxon>
        <taxon>Pezizomycotina</taxon>
        <taxon>Dothideomycetes</taxon>
        <taxon>Dothideomycetidae</taxon>
        <taxon>Dothideales</taxon>
        <taxon>Saccotheciaceae</taxon>
        <taxon>Aureobasidium</taxon>
    </lineage>
</organism>
<dbReference type="GeneID" id="25409630"/>
<protein>
    <recommendedName>
        <fullName evidence="12">D-serine dehydratase</fullName>
        <ecNumber evidence="11">4.3.1.18</ecNumber>
    </recommendedName>
    <alternativeName>
        <fullName evidence="13">D-serine deaminase</fullName>
    </alternativeName>
</protein>
<sequence>MRPLASIAELRQFFVGKDISDVPKPAVVLDVNVVQRNCAAMLRTMKALKVGFRAHVKSHKVPQIARLQVGEGDDEVKFVTSTVLEIEILLPLLKEYKSDGRRVNVLYGVPLVPSQVLRLAAIASELGEDSISVMIDHPDQLPCLQEFYNTTGFPACIFVKVDAGYHRAGLPPAMLNKGGLLQKLAEAEESGVARLLGLYSHSSLSYSGNSPNEAMAHLSREITACRDALLNNMEFLHPGRKITISVGATPQVVSSQDLLNPTSSSQQARSLKALLANPCGANSKYDIHLELHAGVYPILDMQQVATRARSGMNGAETEIAISVVAEVASTYTAAERGQPEALVAVGTLGLGREPCQGDLGWGLVGSWRRETAPAQLIVNRISQEHSIISWAAYDESRDADIPVRVGQTVRIYPNHACVTGAMYGWYLVVDSEVDSESAKIVEVWVRPSGW</sequence>
<dbReference type="Pfam" id="PF14031">
    <property type="entry name" value="D-ser_dehydrat"/>
    <property type="match status" value="1"/>
</dbReference>
<evidence type="ECO:0000256" key="1">
    <source>
        <dbReference type="ARBA" id="ARBA00001933"/>
    </source>
</evidence>
<evidence type="ECO:0000313" key="16">
    <source>
        <dbReference type="Proteomes" id="UP000027730"/>
    </source>
</evidence>
<evidence type="ECO:0000256" key="8">
    <source>
        <dbReference type="ARBA" id="ARBA00023239"/>
    </source>
</evidence>
<keyword evidence="4" id="KW-0216">Detoxification</keyword>
<comment type="cofactor">
    <cofactor evidence="1">
        <name>pyridoxal 5'-phosphate</name>
        <dbReference type="ChEBI" id="CHEBI:597326"/>
    </cofactor>
</comment>
<evidence type="ECO:0000259" key="14">
    <source>
        <dbReference type="SMART" id="SM01119"/>
    </source>
</evidence>
<keyword evidence="6" id="KW-0862">Zinc</keyword>
<dbReference type="GO" id="GO:0036088">
    <property type="term" value="P:D-serine catabolic process"/>
    <property type="evidence" value="ECO:0007669"/>
    <property type="project" value="TreeGrafter"/>
</dbReference>
<dbReference type="PANTHER" id="PTHR28004">
    <property type="entry name" value="ZGC:162816-RELATED"/>
    <property type="match status" value="1"/>
</dbReference>
<dbReference type="Gene3D" id="3.20.20.10">
    <property type="entry name" value="Alanine racemase"/>
    <property type="match status" value="1"/>
</dbReference>
<comment type="function">
    <text evidence="10">Catalyzes the conversion of D-serine to pyruvate and ammonia. May play a role in D-serine detoxification.</text>
</comment>
<dbReference type="PANTHER" id="PTHR28004:SF2">
    <property type="entry name" value="D-SERINE DEHYDRATASE"/>
    <property type="match status" value="1"/>
</dbReference>
<keyword evidence="7" id="KW-0663">Pyridoxal phosphate</keyword>
<dbReference type="SMART" id="SM01119">
    <property type="entry name" value="D-ser_dehydrat"/>
    <property type="match status" value="1"/>
</dbReference>
<dbReference type="InterPro" id="IPR029066">
    <property type="entry name" value="PLP-binding_barrel"/>
</dbReference>